<gene>
    <name evidence="2" type="ORF">POM99_21745</name>
</gene>
<evidence type="ECO:0008006" key="4">
    <source>
        <dbReference type="Google" id="ProtNLM"/>
    </source>
</evidence>
<protein>
    <recommendedName>
        <fullName evidence="4">Mobilization protein</fullName>
    </recommendedName>
</protein>
<keyword evidence="3" id="KW-1185">Reference proteome</keyword>
<evidence type="ECO:0000313" key="2">
    <source>
        <dbReference type="EMBL" id="MDF8335832.1"/>
    </source>
</evidence>
<reference evidence="2 3" key="1">
    <citation type="submission" date="2023-03" db="EMBL/GenBank/DDBJ databases">
        <title>Novosphingobium cyanobacteriorum sp. nov., isolated from a eutrophic reservoir during the Microcystis bloom period.</title>
        <authorList>
            <person name="Kang M."/>
            <person name="Le V."/>
            <person name="Ko S.-R."/>
            <person name="Lee S.-A."/>
            <person name="Ahn C.-Y."/>
        </authorList>
    </citation>
    <scope>NUCLEOTIDE SEQUENCE [LARGE SCALE GENOMIC DNA]</scope>
    <source>
        <strain evidence="2 3">HBC54</strain>
    </source>
</reference>
<feature type="compositionally biased region" description="Basic and acidic residues" evidence="1">
    <location>
        <begin position="1"/>
        <end position="20"/>
    </location>
</feature>
<dbReference type="EMBL" id="JAROCY010000047">
    <property type="protein sequence ID" value="MDF8335832.1"/>
    <property type="molecule type" value="Genomic_DNA"/>
</dbReference>
<organism evidence="2 3">
    <name type="scientific">Novosphingobium cyanobacteriorum</name>
    <dbReference type="NCBI Taxonomy" id="3024215"/>
    <lineage>
        <taxon>Bacteria</taxon>
        <taxon>Pseudomonadati</taxon>
        <taxon>Pseudomonadota</taxon>
        <taxon>Alphaproteobacteria</taxon>
        <taxon>Sphingomonadales</taxon>
        <taxon>Sphingomonadaceae</taxon>
        <taxon>Novosphingobium</taxon>
    </lineage>
</organism>
<dbReference type="RefSeq" id="WP_277280853.1">
    <property type="nucleotide sequence ID" value="NZ_JAROCY010000047.1"/>
</dbReference>
<feature type="region of interest" description="Disordered" evidence="1">
    <location>
        <begin position="1"/>
        <end position="32"/>
    </location>
</feature>
<dbReference type="Proteomes" id="UP001222770">
    <property type="component" value="Unassembled WGS sequence"/>
</dbReference>
<name>A0ABT6CPM4_9SPHN</name>
<evidence type="ECO:0000313" key="3">
    <source>
        <dbReference type="Proteomes" id="UP001222770"/>
    </source>
</evidence>
<accession>A0ABT6CPM4</accession>
<comment type="caution">
    <text evidence="2">The sequence shown here is derived from an EMBL/GenBank/DDBJ whole genome shotgun (WGS) entry which is preliminary data.</text>
</comment>
<evidence type="ECO:0000256" key="1">
    <source>
        <dbReference type="SAM" id="MobiDB-lite"/>
    </source>
</evidence>
<sequence length="71" mass="8203">MAGSFESERKAIEAEESKLAERRKRLQEREQSERQKLIGKSVLMKASEDQLDTILKRMKALGLDETIKRLA</sequence>
<proteinExistence type="predicted"/>